<evidence type="ECO:0000256" key="1">
    <source>
        <dbReference type="ARBA" id="ARBA00006817"/>
    </source>
</evidence>
<feature type="domain" description="Activator of Hsp90 ATPase homologue 1/2-like C-terminal" evidence="3">
    <location>
        <begin position="122"/>
        <end position="248"/>
    </location>
</feature>
<dbReference type="Gene3D" id="3.30.530.20">
    <property type="match status" value="1"/>
</dbReference>
<comment type="caution">
    <text evidence="4">The sequence shown here is derived from an EMBL/GenBank/DDBJ whole genome shotgun (WGS) entry which is preliminary data.</text>
</comment>
<organism evidence="4 5">
    <name type="scientific">Cyanobium gracile UHCC 0281</name>
    <dbReference type="NCBI Taxonomy" id="3110309"/>
    <lineage>
        <taxon>Bacteria</taxon>
        <taxon>Bacillati</taxon>
        <taxon>Cyanobacteriota</taxon>
        <taxon>Cyanophyceae</taxon>
        <taxon>Synechococcales</taxon>
        <taxon>Prochlorococcaceae</taxon>
        <taxon>Cyanobium</taxon>
    </lineage>
</organism>
<evidence type="ECO:0000259" key="3">
    <source>
        <dbReference type="Pfam" id="PF08327"/>
    </source>
</evidence>
<feature type="region of interest" description="Disordered" evidence="2">
    <location>
        <begin position="31"/>
        <end position="54"/>
    </location>
</feature>
<proteinExistence type="inferred from homology"/>
<dbReference type="InterPro" id="IPR023393">
    <property type="entry name" value="START-like_dom_sf"/>
</dbReference>
<accession>A0ABU5T085</accession>
<evidence type="ECO:0000256" key="2">
    <source>
        <dbReference type="SAM" id="MobiDB-lite"/>
    </source>
</evidence>
<comment type="similarity">
    <text evidence="1">Belongs to the AHA1 family.</text>
</comment>
<evidence type="ECO:0000313" key="4">
    <source>
        <dbReference type="EMBL" id="MEA5444188.1"/>
    </source>
</evidence>
<dbReference type="SUPFAM" id="SSF55961">
    <property type="entry name" value="Bet v1-like"/>
    <property type="match status" value="1"/>
</dbReference>
<dbReference type="Proteomes" id="UP001302329">
    <property type="component" value="Unassembled WGS sequence"/>
</dbReference>
<feature type="compositionally biased region" description="Polar residues" evidence="2">
    <location>
        <begin position="37"/>
        <end position="54"/>
    </location>
</feature>
<dbReference type="EMBL" id="JAYGHY010000119">
    <property type="protein sequence ID" value="MEA5444188.1"/>
    <property type="molecule type" value="Genomic_DNA"/>
</dbReference>
<reference evidence="4 5" key="1">
    <citation type="submission" date="2023-12" db="EMBL/GenBank/DDBJ databases">
        <title>Baltic Sea Cyanobacteria.</title>
        <authorList>
            <person name="Delbaje E."/>
            <person name="Fewer D.P."/>
            <person name="Shishido T.K."/>
        </authorList>
    </citation>
    <scope>NUCLEOTIDE SEQUENCE [LARGE SCALE GENOMIC DNA]</scope>
    <source>
        <strain evidence="4 5">UHCC 0281</strain>
    </source>
</reference>
<name>A0ABU5T085_9CYAN</name>
<dbReference type="RefSeq" id="WP_323358117.1">
    <property type="nucleotide sequence ID" value="NZ_JAYGHY010000119.1"/>
</dbReference>
<sequence length="251" mass="27719">MYENRGPVRSCWPRIRSVPLGHSPAAGLVFQQPPSDPSATAHSRSTLLSTTQHPAGNCRCRVPHGVPGHATLHATRAKMALLLAAEKLQGMARVSPVFPRSAQAAQPMNHPPVLLSVEARINAPVADVWTYWVTPEHITRWNAASEDWHTPSATNDLRIGGTFTSRMEAKDGSMGFDFSGTYTELKLHALIVYRLGDGAEARDVRVVFEPEDDTTIVRETFTPETMNPIEAQRSGWQSILDRFKSYVEAQP</sequence>
<protein>
    <submittedName>
        <fullName evidence="4">SRPBCC family protein</fullName>
    </submittedName>
</protein>
<evidence type="ECO:0000313" key="5">
    <source>
        <dbReference type="Proteomes" id="UP001302329"/>
    </source>
</evidence>
<keyword evidence="5" id="KW-1185">Reference proteome</keyword>
<dbReference type="Pfam" id="PF08327">
    <property type="entry name" value="AHSA1"/>
    <property type="match status" value="1"/>
</dbReference>
<dbReference type="CDD" id="cd08897">
    <property type="entry name" value="SRPBCC_CalC_Aha1-like_4"/>
    <property type="match status" value="1"/>
</dbReference>
<gene>
    <name evidence="4" type="ORF">VB739_16655</name>
</gene>
<dbReference type="InterPro" id="IPR013538">
    <property type="entry name" value="ASHA1/2-like_C"/>
</dbReference>